<protein>
    <submittedName>
        <fullName evidence="4">Tetratricopeptide (TPR) repeat protein</fullName>
    </submittedName>
</protein>
<dbReference type="RefSeq" id="WP_184866905.1">
    <property type="nucleotide sequence ID" value="NZ_BAAAWY010000010.1"/>
</dbReference>
<dbReference type="Pfam" id="PF13191">
    <property type="entry name" value="AAA_16"/>
    <property type="match status" value="1"/>
</dbReference>
<keyword evidence="1" id="KW-0547">Nucleotide-binding</keyword>
<dbReference type="GO" id="GO:0005524">
    <property type="term" value="F:ATP binding"/>
    <property type="evidence" value="ECO:0007669"/>
    <property type="project" value="UniProtKB-KW"/>
</dbReference>
<evidence type="ECO:0000256" key="1">
    <source>
        <dbReference type="ARBA" id="ARBA00022741"/>
    </source>
</evidence>
<dbReference type="InterPro" id="IPR027417">
    <property type="entry name" value="P-loop_NTPase"/>
</dbReference>
<dbReference type="GO" id="GO:0004016">
    <property type="term" value="F:adenylate cyclase activity"/>
    <property type="evidence" value="ECO:0007669"/>
    <property type="project" value="TreeGrafter"/>
</dbReference>
<dbReference type="AlphaFoldDB" id="A0A7W9NJM1"/>
<gene>
    <name evidence="4" type="ORF">BJ998_006266</name>
</gene>
<proteinExistence type="predicted"/>
<evidence type="ECO:0000256" key="2">
    <source>
        <dbReference type="ARBA" id="ARBA00022840"/>
    </source>
</evidence>
<dbReference type="PANTHER" id="PTHR16305:SF35">
    <property type="entry name" value="TRANSCRIPTIONAL ACTIVATOR DOMAIN"/>
    <property type="match status" value="1"/>
</dbReference>
<evidence type="ECO:0000313" key="5">
    <source>
        <dbReference type="Proteomes" id="UP000585638"/>
    </source>
</evidence>
<evidence type="ECO:0000313" key="4">
    <source>
        <dbReference type="EMBL" id="MBB5895070.1"/>
    </source>
</evidence>
<evidence type="ECO:0000259" key="3">
    <source>
        <dbReference type="Pfam" id="PF13191"/>
    </source>
</evidence>
<dbReference type="PANTHER" id="PTHR16305">
    <property type="entry name" value="TESTICULAR SOLUBLE ADENYLYL CYCLASE"/>
    <property type="match status" value="1"/>
</dbReference>
<feature type="domain" description="Orc1-like AAA ATPase" evidence="3">
    <location>
        <begin position="12"/>
        <end position="156"/>
    </location>
</feature>
<sequence length="755" mass="79303">MMSGAPAFADTLVDRQIEVALLRAVLAGASDGRSAVVTVEGPPGIGRTALAGCADAMAADAGMRVVHATGSPSEAETPLGVVAQLMAPLLPPDSPQWNRLRNGAGPAALGQLIREFLAPARQRPLLAIVDDAQWADPESLRWLQGVARRMTGTRLVLLLTVRSGADLAETAIAATHQLRLAPLDPASVRAVLDREFPDGVGETFAEVAAEATRGNPAVLRAVLGRLSAQRVLPSDKAVPQLREAVAEATSDLVSRTIDGLPGELVLLLRAIAICGGILDFDLVCTVAGLHSLSAPRARALLHNAGLITSGGRPLLAAWVSADRLLAGMPVAQRESMHAHAARLGHLSAAPDTGVAKILLGTKAIGEPWAVDVLRRAAAWHNLAGDTASATKLLSRATRETGDPLAHAKVLLELGEIELLESAEAADRHLGQVVVADGGPEIGPLRVRAADLLFARGAGMLVRRLTADAYRSHGADPESMDQLVALHWLAEDDASKPISLDAPATLAEEPENPAQAGVAAWHLAMAGRNIELCKVLARKAIAADGPVGVRTCAAWALAVADEVDEAGAALRALLGNLRLPTDRALAAYAWSSYADLFARNFDLDAAERALATALELLPLECWHPRVSPSLVAAQVLLSLARGELDAAQRIARDHPAPTGLPDGMTWPHLLYAHGQLRLASGDHGEAAAMMLECGRQLQAKTADNPALLSWRAPAVIALRALGRTEQAENLLAAEYRLAKAWGAPSVVARVEQLRRD</sequence>
<organism evidence="4 5">
    <name type="scientific">Kutzneria kofuensis</name>
    <dbReference type="NCBI Taxonomy" id="103725"/>
    <lineage>
        <taxon>Bacteria</taxon>
        <taxon>Bacillati</taxon>
        <taxon>Actinomycetota</taxon>
        <taxon>Actinomycetes</taxon>
        <taxon>Pseudonocardiales</taxon>
        <taxon>Pseudonocardiaceae</taxon>
        <taxon>Kutzneria</taxon>
    </lineage>
</organism>
<dbReference type="SUPFAM" id="SSF52540">
    <property type="entry name" value="P-loop containing nucleoside triphosphate hydrolases"/>
    <property type="match status" value="1"/>
</dbReference>
<dbReference type="EMBL" id="JACHIR010000001">
    <property type="protein sequence ID" value="MBB5895070.1"/>
    <property type="molecule type" value="Genomic_DNA"/>
</dbReference>
<reference evidence="4 5" key="1">
    <citation type="submission" date="2020-08" db="EMBL/GenBank/DDBJ databases">
        <title>Sequencing the genomes of 1000 actinobacteria strains.</title>
        <authorList>
            <person name="Klenk H.-P."/>
        </authorList>
    </citation>
    <scope>NUCLEOTIDE SEQUENCE [LARGE SCALE GENOMIC DNA]</scope>
    <source>
        <strain evidence="4 5">DSM 43851</strain>
    </source>
</reference>
<keyword evidence="2" id="KW-0067">ATP-binding</keyword>
<accession>A0A7W9NJM1</accession>
<dbReference type="GO" id="GO:0005737">
    <property type="term" value="C:cytoplasm"/>
    <property type="evidence" value="ECO:0007669"/>
    <property type="project" value="TreeGrafter"/>
</dbReference>
<dbReference type="Gene3D" id="3.40.50.300">
    <property type="entry name" value="P-loop containing nucleotide triphosphate hydrolases"/>
    <property type="match status" value="1"/>
</dbReference>
<dbReference type="InterPro" id="IPR041664">
    <property type="entry name" value="AAA_16"/>
</dbReference>
<comment type="caution">
    <text evidence="4">The sequence shown here is derived from an EMBL/GenBank/DDBJ whole genome shotgun (WGS) entry which is preliminary data.</text>
</comment>
<dbReference type="Proteomes" id="UP000585638">
    <property type="component" value="Unassembled WGS sequence"/>
</dbReference>
<keyword evidence="5" id="KW-1185">Reference proteome</keyword>
<name>A0A7W9NJM1_9PSEU</name>